<dbReference type="AlphaFoldDB" id="A0A165XKA2"/>
<evidence type="ECO:0000313" key="3">
    <source>
        <dbReference type="Proteomes" id="UP000076532"/>
    </source>
</evidence>
<evidence type="ECO:0000256" key="1">
    <source>
        <dbReference type="SAM" id="MobiDB-lite"/>
    </source>
</evidence>
<gene>
    <name evidence="2" type="ORF">FIBSPDRAFT_874388</name>
</gene>
<protein>
    <submittedName>
        <fullName evidence="2">Uncharacterized protein</fullName>
    </submittedName>
</protein>
<name>A0A165XKA2_9AGAM</name>
<reference evidence="2 3" key="1">
    <citation type="journal article" date="2016" name="Mol. Biol. Evol.">
        <title>Comparative Genomics of Early-Diverging Mushroom-Forming Fungi Provides Insights into the Origins of Lignocellulose Decay Capabilities.</title>
        <authorList>
            <person name="Nagy L.G."/>
            <person name="Riley R."/>
            <person name="Tritt A."/>
            <person name="Adam C."/>
            <person name="Daum C."/>
            <person name="Floudas D."/>
            <person name="Sun H."/>
            <person name="Yadav J.S."/>
            <person name="Pangilinan J."/>
            <person name="Larsson K.H."/>
            <person name="Matsuura K."/>
            <person name="Barry K."/>
            <person name="Labutti K."/>
            <person name="Kuo R."/>
            <person name="Ohm R.A."/>
            <person name="Bhattacharya S.S."/>
            <person name="Shirouzu T."/>
            <person name="Yoshinaga Y."/>
            <person name="Martin F.M."/>
            <person name="Grigoriev I.V."/>
            <person name="Hibbett D.S."/>
        </authorList>
    </citation>
    <scope>NUCLEOTIDE SEQUENCE [LARGE SCALE GENOMIC DNA]</scope>
    <source>
        <strain evidence="2 3">CBS 109695</strain>
    </source>
</reference>
<dbReference type="Proteomes" id="UP000076532">
    <property type="component" value="Unassembled WGS sequence"/>
</dbReference>
<sequence length="92" mass="10300">MPPSIKIASPKDSRGITPSKPRALALLQSIEQLVNDWKHQLVESPATNRSASKANDALSTSDPFSSNPAIAIYEKHERFYLPLQHIYFVVRL</sequence>
<organism evidence="2 3">
    <name type="scientific">Athelia psychrophila</name>
    <dbReference type="NCBI Taxonomy" id="1759441"/>
    <lineage>
        <taxon>Eukaryota</taxon>
        <taxon>Fungi</taxon>
        <taxon>Dikarya</taxon>
        <taxon>Basidiomycota</taxon>
        <taxon>Agaricomycotina</taxon>
        <taxon>Agaricomycetes</taxon>
        <taxon>Agaricomycetidae</taxon>
        <taxon>Atheliales</taxon>
        <taxon>Atheliaceae</taxon>
        <taxon>Athelia</taxon>
    </lineage>
</organism>
<feature type="region of interest" description="Disordered" evidence="1">
    <location>
        <begin position="45"/>
        <end position="66"/>
    </location>
</feature>
<keyword evidence="3" id="KW-1185">Reference proteome</keyword>
<evidence type="ECO:0000313" key="2">
    <source>
        <dbReference type="EMBL" id="KZP08627.1"/>
    </source>
</evidence>
<accession>A0A165XKA2</accession>
<proteinExistence type="predicted"/>
<dbReference type="EMBL" id="KV417717">
    <property type="protein sequence ID" value="KZP08627.1"/>
    <property type="molecule type" value="Genomic_DNA"/>
</dbReference>